<organism evidence="2 3">
    <name type="scientific">Metschnikowia pulcherrima</name>
    <dbReference type="NCBI Taxonomy" id="27326"/>
    <lineage>
        <taxon>Eukaryota</taxon>
        <taxon>Fungi</taxon>
        <taxon>Dikarya</taxon>
        <taxon>Ascomycota</taxon>
        <taxon>Saccharomycotina</taxon>
        <taxon>Pichiomycetes</taxon>
        <taxon>Metschnikowiaceae</taxon>
        <taxon>Metschnikowia</taxon>
    </lineage>
</organism>
<evidence type="ECO:0000313" key="2">
    <source>
        <dbReference type="EMBL" id="KAF8004737.1"/>
    </source>
</evidence>
<keyword evidence="1" id="KW-1133">Transmembrane helix</keyword>
<accession>A0A8H7LH61</accession>
<comment type="caution">
    <text evidence="2">The sequence shown here is derived from an EMBL/GenBank/DDBJ whole genome shotgun (WGS) entry which is preliminary data.</text>
</comment>
<keyword evidence="1" id="KW-0472">Membrane</keyword>
<evidence type="ECO:0000256" key="1">
    <source>
        <dbReference type="SAM" id="Phobius"/>
    </source>
</evidence>
<keyword evidence="1" id="KW-0812">Transmembrane</keyword>
<dbReference type="AlphaFoldDB" id="A0A8H7LH61"/>
<gene>
    <name evidence="2" type="ORF">HF325_000194</name>
</gene>
<evidence type="ECO:0000313" key="3">
    <source>
        <dbReference type="Proteomes" id="UP000649328"/>
    </source>
</evidence>
<proteinExistence type="predicted"/>
<dbReference type="EMBL" id="JACBPP010000001">
    <property type="protein sequence ID" value="KAF8004737.1"/>
    <property type="molecule type" value="Genomic_DNA"/>
</dbReference>
<keyword evidence="3" id="KW-1185">Reference proteome</keyword>
<reference evidence="2" key="1">
    <citation type="submission" date="2020-10" db="EMBL/GenBank/DDBJ databases">
        <title>The Whole-Genome Sequence of Metschnikowia persimmonesis, a Novel Endophytic Yeast Species Isolated from Medicinal Plant Diospyros kaki Thumb.</title>
        <authorList>
            <person name="Rahmat E."/>
            <person name="Kang Y."/>
        </authorList>
    </citation>
    <scope>NUCLEOTIDE SEQUENCE</scope>
    <source>
        <strain evidence="2">KIOM G15050</strain>
    </source>
</reference>
<dbReference type="Proteomes" id="UP000649328">
    <property type="component" value="Unassembled WGS sequence"/>
</dbReference>
<protein>
    <submittedName>
        <fullName evidence="2">Uncharacterized protein</fullName>
    </submittedName>
</protein>
<name>A0A8H7LH61_9ASCO</name>
<sequence>MQSYLAYILLVMYTVTGVQGMGYMYISLVTSKSRKQIANNGKNTFLFDDNGTIMCLEAARYVGFSESGVFVLLDFPYFGFDLTLIEGSMSKYEVSLNGDSLFYLCSDQTICLDKRCSGARAARITYVK</sequence>
<feature type="transmembrane region" description="Helical" evidence="1">
    <location>
        <begin position="6"/>
        <end position="26"/>
    </location>
</feature>